<accession>A0AAD8Q2W3</accession>
<name>A0AAD8Q2W3_9PEZI</name>
<evidence type="ECO:0000256" key="1">
    <source>
        <dbReference type="SAM" id="MobiDB-lite"/>
    </source>
</evidence>
<gene>
    <name evidence="2" type="ORF">LY79DRAFT_132167</name>
</gene>
<proteinExistence type="predicted"/>
<dbReference type="RefSeq" id="XP_060415711.1">
    <property type="nucleotide sequence ID" value="XM_060550870.1"/>
</dbReference>
<evidence type="ECO:0000313" key="2">
    <source>
        <dbReference type="EMBL" id="KAK1594549.1"/>
    </source>
</evidence>
<comment type="caution">
    <text evidence="2">The sequence shown here is derived from an EMBL/GenBank/DDBJ whole genome shotgun (WGS) entry which is preliminary data.</text>
</comment>
<dbReference type="Proteomes" id="UP001230504">
    <property type="component" value="Unassembled WGS sequence"/>
</dbReference>
<reference evidence="2" key="1">
    <citation type="submission" date="2021-06" db="EMBL/GenBank/DDBJ databases">
        <title>Comparative genomics, transcriptomics and evolutionary studies reveal genomic signatures of adaptation to plant cell wall in hemibiotrophic fungi.</title>
        <authorList>
            <consortium name="DOE Joint Genome Institute"/>
            <person name="Baroncelli R."/>
            <person name="Diaz J.F."/>
            <person name="Benocci T."/>
            <person name="Peng M."/>
            <person name="Battaglia E."/>
            <person name="Haridas S."/>
            <person name="Andreopoulos W."/>
            <person name="Labutti K."/>
            <person name="Pangilinan J."/>
            <person name="Floch G.L."/>
            <person name="Makela M.R."/>
            <person name="Henrissat B."/>
            <person name="Grigoriev I.V."/>
            <person name="Crouch J.A."/>
            <person name="De Vries R.P."/>
            <person name="Sukno S.A."/>
            <person name="Thon M.R."/>
        </authorList>
    </citation>
    <scope>NUCLEOTIDE SEQUENCE</scope>
    <source>
        <strain evidence="2">CBS 125086</strain>
    </source>
</reference>
<sequence length="201" mass="22487">MCWTCTHASHPLDQPTTTKPAHHLERKNSPASFSHLRQNLAQCNRSQGPGKHHHPTSVDGAYELPWGRFPNEPLCQPPSSLSLLSCRPASPRAGLLHATPRTRNSSYHPLGFIVDCKTLCNITSPYYLVKQPPSSLILDYPSSSSGVLFNNTITNYLLIHDLPTERAKHHYGTQEHTLQRHSSRIDAPPPPPPPPHQLMYH</sequence>
<organism evidence="2 3">
    <name type="scientific">Colletotrichum navitas</name>
    <dbReference type="NCBI Taxonomy" id="681940"/>
    <lineage>
        <taxon>Eukaryota</taxon>
        <taxon>Fungi</taxon>
        <taxon>Dikarya</taxon>
        <taxon>Ascomycota</taxon>
        <taxon>Pezizomycotina</taxon>
        <taxon>Sordariomycetes</taxon>
        <taxon>Hypocreomycetidae</taxon>
        <taxon>Glomerellales</taxon>
        <taxon>Glomerellaceae</taxon>
        <taxon>Colletotrichum</taxon>
        <taxon>Colletotrichum graminicola species complex</taxon>
    </lineage>
</organism>
<dbReference type="EMBL" id="JAHLJV010000019">
    <property type="protein sequence ID" value="KAK1594549.1"/>
    <property type="molecule type" value="Genomic_DNA"/>
</dbReference>
<dbReference type="GeneID" id="85435110"/>
<feature type="compositionally biased region" description="Pro residues" evidence="1">
    <location>
        <begin position="187"/>
        <end position="201"/>
    </location>
</feature>
<keyword evidence="3" id="KW-1185">Reference proteome</keyword>
<dbReference type="AlphaFoldDB" id="A0AAD8Q2W3"/>
<protein>
    <submittedName>
        <fullName evidence="2">Uncharacterized protein</fullName>
    </submittedName>
</protein>
<evidence type="ECO:0000313" key="3">
    <source>
        <dbReference type="Proteomes" id="UP001230504"/>
    </source>
</evidence>
<feature type="region of interest" description="Disordered" evidence="1">
    <location>
        <begin position="170"/>
        <end position="201"/>
    </location>
</feature>